<accession>A0A9X9Q9T6</accession>
<reference evidence="1 2" key="1">
    <citation type="submission" date="2018-10" db="EMBL/GenBank/DDBJ databases">
        <authorList>
            <person name="Ekblom R."/>
            <person name="Jareborg N."/>
        </authorList>
    </citation>
    <scope>NUCLEOTIDE SEQUENCE [LARGE SCALE GENOMIC DNA]</scope>
    <source>
        <tissue evidence="1">Muscle</tissue>
    </source>
</reference>
<keyword evidence="2" id="KW-1185">Reference proteome</keyword>
<proteinExistence type="predicted"/>
<evidence type="ECO:0000313" key="1">
    <source>
        <dbReference type="EMBL" id="VCX41160.1"/>
    </source>
</evidence>
<protein>
    <submittedName>
        <fullName evidence="1">Uncharacterized protein</fullName>
    </submittedName>
</protein>
<dbReference type="AlphaFoldDB" id="A0A9X9Q9T6"/>
<dbReference type="Proteomes" id="UP000269945">
    <property type="component" value="Unassembled WGS sequence"/>
</dbReference>
<comment type="caution">
    <text evidence="1">The sequence shown here is derived from an EMBL/GenBank/DDBJ whole genome shotgun (WGS) entry which is preliminary data.</text>
</comment>
<organism evidence="1 2">
    <name type="scientific">Gulo gulo</name>
    <name type="common">Wolverine</name>
    <name type="synonym">Gluton</name>
    <dbReference type="NCBI Taxonomy" id="48420"/>
    <lineage>
        <taxon>Eukaryota</taxon>
        <taxon>Metazoa</taxon>
        <taxon>Chordata</taxon>
        <taxon>Craniata</taxon>
        <taxon>Vertebrata</taxon>
        <taxon>Euteleostomi</taxon>
        <taxon>Mammalia</taxon>
        <taxon>Eutheria</taxon>
        <taxon>Laurasiatheria</taxon>
        <taxon>Carnivora</taxon>
        <taxon>Caniformia</taxon>
        <taxon>Musteloidea</taxon>
        <taxon>Mustelidae</taxon>
        <taxon>Guloninae</taxon>
        <taxon>Gulo</taxon>
    </lineage>
</organism>
<name>A0A9X9Q9T6_GULGU</name>
<dbReference type="EMBL" id="CYRY02045651">
    <property type="protein sequence ID" value="VCX41160.1"/>
    <property type="molecule type" value="Genomic_DNA"/>
</dbReference>
<sequence>MASAATGKTRKWWIQTTRDRGLLVPCFVDSYLTRGGTASDSCLSCPPPHVWAHLSPEGMA</sequence>
<gene>
    <name evidence="1" type="ORF">BN2614_LOCUS1</name>
</gene>
<evidence type="ECO:0000313" key="2">
    <source>
        <dbReference type="Proteomes" id="UP000269945"/>
    </source>
</evidence>